<dbReference type="PIRSF" id="PIRSF008502">
    <property type="entry name" value="UCP008502"/>
    <property type="match status" value="1"/>
</dbReference>
<dbReference type="Gene3D" id="3.30.70.1260">
    <property type="entry name" value="bacterial protein sp0830 like"/>
    <property type="match status" value="1"/>
</dbReference>
<dbReference type="SUPFAM" id="SSF160379">
    <property type="entry name" value="SP0830-like"/>
    <property type="match status" value="1"/>
</dbReference>
<dbReference type="STRING" id="36805.BOH66_09960"/>
<protein>
    <recommendedName>
        <fullName evidence="3">Pyridoxamine 5-phosphate oxidase</fullName>
    </recommendedName>
</protein>
<dbReference type="Pfam" id="PF08002">
    <property type="entry name" value="DUF1697"/>
    <property type="match status" value="1"/>
</dbReference>
<dbReference type="RefSeq" id="WP_076690835.1">
    <property type="nucleotide sequence ID" value="NZ_CP018762.1"/>
</dbReference>
<evidence type="ECO:0000313" key="1">
    <source>
        <dbReference type="EMBL" id="APZ34524.1"/>
    </source>
</evidence>
<name>A0A1P8U8U9_9MICO</name>
<gene>
    <name evidence="1" type="ORF">BOH66_09960</name>
</gene>
<organism evidence="1 2">
    <name type="scientific">Microbacterium aurum</name>
    <dbReference type="NCBI Taxonomy" id="36805"/>
    <lineage>
        <taxon>Bacteria</taxon>
        <taxon>Bacillati</taxon>
        <taxon>Actinomycetota</taxon>
        <taxon>Actinomycetes</taxon>
        <taxon>Micrococcales</taxon>
        <taxon>Microbacteriaceae</taxon>
        <taxon>Microbacterium</taxon>
    </lineage>
</organism>
<dbReference type="PANTHER" id="PTHR36439:SF1">
    <property type="entry name" value="DUF1697 DOMAIN-CONTAINING PROTEIN"/>
    <property type="match status" value="1"/>
</dbReference>
<dbReference type="PANTHER" id="PTHR36439">
    <property type="entry name" value="BLL4334 PROTEIN"/>
    <property type="match status" value="1"/>
</dbReference>
<reference evidence="1 2" key="1">
    <citation type="submission" date="2016-12" db="EMBL/GenBank/DDBJ databases">
        <title>Complete genome sequence of Microbacterium aurum KACC 15219.</title>
        <authorList>
            <person name="Jung Y."/>
            <person name="Shin J.-H."/>
            <person name="Lee Y.-J."/>
            <person name="Yi H."/>
            <person name="Bahn Y.-S."/>
            <person name="Kim J.F."/>
            <person name="Lee D.-W."/>
        </authorList>
    </citation>
    <scope>NUCLEOTIDE SEQUENCE [LARGE SCALE GENOMIC DNA]</scope>
    <source>
        <strain evidence="1 2">KACC 15219</strain>
    </source>
</reference>
<dbReference type="OrthoDB" id="9806494at2"/>
<dbReference type="EMBL" id="CP018762">
    <property type="protein sequence ID" value="APZ34524.1"/>
    <property type="molecule type" value="Genomic_DNA"/>
</dbReference>
<dbReference type="Proteomes" id="UP000187185">
    <property type="component" value="Chromosome"/>
</dbReference>
<dbReference type="InterPro" id="IPR012545">
    <property type="entry name" value="DUF1697"/>
</dbReference>
<sequence length="180" mass="19440">MTTWVALLRGVNVGGVTVRSAELAALFRDLGFDRVTTVLASGNVRFEADAAASARADLTETIERALGERFDYEAWIVLVTMRELDAAIAGFPFDADDAGRQPYVVFCRDRAVRDALAHTAEELESPDDLVQPGFGVVYWSPPKGRSVDTPFAKALARSSYTGTTTTRNLRTLAKIAAAGP</sequence>
<dbReference type="AlphaFoldDB" id="A0A1P8U8U9"/>
<evidence type="ECO:0008006" key="3">
    <source>
        <dbReference type="Google" id="ProtNLM"/>
    </source>
</evidence>
<dbReference type="Gene3D" id="3.30.70.1280">
    <property type="entry name" value="SP0830-like domains"/>
    <property type="match status" value="1"/>
</dbReference>
<keyword evidence="2" id="KW-1185">Reference proteome</keyword>
<proteinExistence type="predicted"/>
<dbReference type="KEGG" id="maur:BOH66_09960"/>
<evidence type="ECO:0000313" key="2">
    <source>
        <dbReference type="Proteomes" id="UP000187185"/>
    </source>
</evidence>
<accession>A0A1P8U8U9</accession>